<evidence type="ECO:0000313" key="6">
    <source>
        <dbReference type="Proteomes" id="UP000030746"/>
    </source>
</evidence>
<comment type="subcellular location">
    <subcellularLocation>
        <location evidence="1">Membrane</location>
    </subcellularLocation>
</comment>
<feature type="non-terminal residue" evidence="5">
    <location>
        <position position="1"/>
    </location>
</feature>
<reference evidence="5 6" key="1">
    <citation type="journal article" date="2013" name="Nature">
        <title>Insights into bilaterian evolution from three spiralian genomes.</title>
        <authorList>
            <person name="Simakov O."/>
            <person name="Marletaz F."/>
            <person name="Cho S.J."/>
            <person name="Edsinger-Gonzales E."/>
            <person name="Havlak P."/>
            <person name="Hellsten U."/>
            <person name="Kuo D.H."/>
            <person name="Larsson T."/>
            <person name="Lv J."/>
            <person name="Arendt D."/>
            <person name="Savage R."/>
            <person name="Osoegawa K."/>
            <person name="de Jong P."/>
            <person name="Grimwood J."/>
            <person name="Chapman J.A."/>
            <person name="Shapiro H."/>
            <person name="Aerts A."/>
            <person name="Otillar R.P."/>
            <person name="Terry A.Y."/>
            <person name="Boore J.L."/>
            <person name="Grigoriev I.V."/>
            <person name="Lindberg D.R."/>
            <person name="Seaver E.C."/>
            <person name="Weisblat D.A."/>
            <person name="Putnam N.H."/>
            <person name="Rokhsar D.S."/>
        </authorList>
    </citation>
    <scope>NUCLEOTIDE SEQUENCE [LARGE SCALE GENOMIC DNA]</scope>
</reference>
<dbReference type="GO" id="GO:0016477">
    <property type="term" value="P:cell migration"/>
    <property type="evidence" value="ECO:0007669"/>
    <property type="project" value="TreeGrafter"/>
</dbReference>
<dbReference type="PANTHER" id="PTHR24027">
    <property type="entry name" value="CADHERIN-23"/>
    <property type="match status" value="1"/>
</dbReference>
<sequence>VHVTVVDENDSTPKFDQSSYSQSIVENISNVTVISVTARDLDSGRNGDVIYSIVQGN</sequence>
<evidence type="ECO:0000256" key="1">
    <source>
        <dbReference type="ARBA" id="ARBA00004370"/>
    </source>
</evidence>
<dbReference type="GO" id="GO:0045296">
    <property type="term" value="F:cadherin binding"/>
    <property type="evidence" value="ECO:0007669"/>
    <property type="project" value="TreeGrafter"/>
</dbReference>
<dbReference type="AlphaFoldDB" id="V4AY35"/>
<dbReference type="RefSeq" id="XP_009046825.1">
    <property type="nucleotide sequence ID" value="XM_009048577.1"/>
</dbReference>
<dbReference type="InterPro" id="IPR039808">
    <property type="entry name" value="Cadherin"/>
</dbReference>
<protein>
    <recommendedName>
        <fullName evidence="7">Cadherin domain-containing protein</fullName>
    </recommendedName>
</protein>
<name>V4AY35_LOTGI</name>
<dbReference type="CDD" id="cd11304">
    <property type="entry name" value="Cadherin_repeat"/>
    <property type="match status" value="1"/>
</dbReference>
<dbReference type="InterPro" id="IPR015919">
    <property type="entry name" value="Cadherin-like_sf"/>
</dbReference>
<proteinExistence type="predicted"/>
<dbReference type="Proteomes" id="UP000030746">
    <property type="component" value="Unassembled WGS sequence"/>
</dbReference>
<keyword evidence="2" id="KW-0677">Repeat</keyword>
<evidence type="ECO:0000256" key="2">
    <source>
        <dbReference type="ARBA" id="ARBA00022737"/>
    </source>
</evidence>
<dbReference type="EMBL" id="KB200222">
    <property type="protein sequence ID" value="ESP02488.1"/>
    <property type="molecule type" value="Genomic_DNA"/>
</dbReference>
<dbReference type="GO" id="GO:0008013">
    <property type="term" value="F:beta-catenin binding"/>
    <property type="evidence" value="ECO:0007669"/>
    <property type="project" value="TreeGrafter"/>
</dbReference>
<organism evidence="5 6">
    <name type="scientific">Lottia gigantea</name>
    <name type="common">Giant owl limpet</name>
    <dbReference type="NCBI Taxonomy" id="225164"/>
    <lineage>
        <taxon>Eukaryota</taxon>
        <taxon>Metazoa</taxon>
        <taxon>Spiralia</taxon>
        <taxon>Lophotrochozoa</taxon>
        <taxon>Mollusca</taxon>
        <taxon>Gastropoda</taxon>
        <taxon>Patellogastropoda</taxon>
        <taxon>Lottioidea</taxon>
        <taxon>Lottiidae</taxon>
        <taxon>Lottia</taxon>
    </lineage>
</organism>
<evidence type="ECO:0000256" key="4">
    <source>
        <dbReference type="ARBA" id="ARBA00023136"/>
    </source>
</evidence>
<dbReference type="GO" id="GO:0005509">
    <property type="term" value="F:calcium ion binding"/>
    <property type="evidence" value="ECO:0007669"/>
    <property type="project" value="InterPro"/>
</dbReference>
<dbReference type="SUPFAM" id="SSF49313">
    <property type="entry name" value="Cadherin-like"/>
    <property type="match status" value="1"/>
</dbReference>
<evidence type="ECO:0000256" key="3">
    <source>
        <dbReference type="ARBA" id="ARBA00022837"/>
    </source>
</evidence>
<evidence type="ECO:0000313" key="5">
    <source>
        <dbReference type="EMBL" id="ESP02488.1"/>
    </source>
</evidence>
<keyword evidence="6" id="KW-1185">Reference proteome</keyword>
<dbReference type="GO" id="GO:0098742">
    <property type="term" value="P:cell-cell adhesion via plasma-membrane adhesion molecules"/>
    <property type="evidence" value="ECO:0007669"/>
    <property type="project" value="TreeGrafter"/>
</dbReference>
<keyword evidence="4" id="KW-0472">Membrane</keyword>
<dbReference type="KEGG" id="lgi:LOTGIDRAFT_61081"/>
<dbReference type="GO" id="GO:0016342">
    <property type="term" value="C:catenin complex"/>
    <property type="evidence" value="ECO:0007669"/>
    <property type="project" value="TreeGrafter"/>
</dbReference>
<feature type="non-terminal residue" evidence="5">
    <location>
        <position position="57"/>
    </location>
</feature>
<dbReference type="GeneID" id="20251621"/>
<dbReference type="OrthoDB" id="6252479at2759"/>
<evidence type="ECO:0008006" key="7">
    <source>
        <dbReference type="Google" id="ProtNLM"/>
    </source>
</evidence>
<dbReference type="PANTHER" id="PTHR24027:SF438">
    <property type="entry name" value="CADHERIN 23"/>
    <property type="match status" value="1"/>
</dbReference>
<dbReference type="Gene3D" id="2.60.40.60">
    <property type="entry name" value="Cadherins"/>
    <property type="match status" value="1"/>
</dbReference>
<gene>
    <name evidence="5" type="ORF">LOTGIDRAFT_61081</name>
</gene>
<dbReference type="CTD" id="20251621"/>
<accession>V4AY35</accession>
<keyword evidence="3" id="KW-0106">Calcium</keyword>